<dbReference type="OrthoDB" id="10264738at2759"/>
<name>A0A9P8PZ55_WICPI</name>
<proteinExistence type="inferred from homology"/>
<dbReference type="InterPro" id="IPR001932">
    <property type="entry name" value="PPM-type_phosphatase-like_dom"/>
</dbReference>
<keyword evidence="4 5" id="KW-0904">Protein phosphatase</keyword>
<dbReference type="InterPro" id="IPR015655">
    <property type="entry name" value="PP2C"/>
</dbReference>
<dbReference type="PANTHER" id="PTHR13832">
    <property type="entry name" value="PROTEIN PHOSPHATASE 2C"/>
    <property type="match status" value="1"/>
</dbReference>
<comment type="similarity">
    <text evidence="1 5">Belongs to the PP2C family.</text>
</comment>
<dbReference type="FunFam" id="3.60.40.10:FF:000054">
    <property type="entry name" value="Protein phosphatase type 2C"/>
    <property type="match status" value="1"/>
</dbReference>
<evidence type="ECO:0000313" key="8">
    <source>
        <dbReference type="EMBL" id="KAH3680857.1"/>
    </source>
</evidence>
<dbReference type="Proteomes" id="UP000774326">
    <property type="component" value="Unassembled WGS sequence"/>
</dbReference>
<dbReference type="PROSITE" id="PS01032">
    <property type="entry name" value="PPM_1"/>
    <property type="match status" value="1"/>
</dbReference>
<evidence type="ECO:0000256" key="2">
    <source>
        <dbReference type="ARBA" id="ARBA00022723"/>
    </source>
</evidence>
<dbReference type="InterPro" id="IPR036457">
    <property type="entry name" value="PPM-type-like_dom_sf"/>
</dbReference>
<dbReference type="PANTHER" id="PTHR13832:SF837">
    <property type="entry name" value="PROTEIN PHOSPHATASE 2C-LIKE DOMAIN-CONTAINING PROTEIN 1"/>
    <property type="match status" value="1"/>
</dbReference>
<comment type="caution">
    <text evidence="8">The sequence shown here is derived from an EMBL/GenBank/DDBJ whole genome shotgun (WGS) entry which is preliminary data.</text>
</comment>
<dbReference type="EMBL" id="JAEUBG010004654">
    <property type="protein sequence ID" value="KAH3680857.1"/>
    <property type="molecule type" value="Genomic_DNA"/>
</dbReference>
<dbReference type="CDD" id="cd00143">
    <property type="entry name" value="PP2Cc"/>
    <property type="match status" value="1"/>
</dbReference>
<protein>
    <recommendedName>
        <fullName evidence="7">PPM-type phosphatase domain-containing protein</fullName>
    </recommendedName>
</protein>
<reference evidence="8" key="1">
    <citation type="journal article" date="2021" name="Open Biol.">
        <title>Shared evolutionary footprints suggest mitochondrial oxidative damage underlies multiple complex I losses in fungi.</title>
        <authorList>
            <person name="Schikora-Tamarit M.A."/>
            <person name="Marcet-Houben M."/>
            <person name="Nosek J."/>
            <person name="Gabaldon T."/>
        </authorList>
    </citation>
    <scope>NUCLEOTIDE SEQUENCE</scope>
    <source>
        <strain evidence="8">CBS2887</strain>
    </source>
</reference>
<dbReference type="GO" id="GO:0004722">
    <property type="term" value="F:protein serine/threonine phosphatase activity"/>
    <property type="evidence" value="ECO:0007669"/>
    <property type="project" value="InterPro"/>
</dbReference>
<dbReference type="SUPFAM" id="SSF81606">
    <property type="entry name" value="PP2C-like"/>
    <property type="match status" value="1"/>
</dbReference>
<evidence type="ECO:0000256" key="6">
    <source>
        <dbReference type="SAM" id="MobiDB-lite"/>
    </source>
</evidence>
<dbReference type="Pfam" id="PF00481">
    <property type="entry name" value="PP2C"/>
    <property type="match status" value="1"/>
</dbReference>
<gene>
    <name evidence="8" type="ORF">WICPIJ_008070</name>
</gene>
<dbReference type="AlphaFoldDB" id="A0A9P8PZ55"/>
<keyword evidence="3 5" id="KW-0378">Hydrolase</keyword>
<evidence type="ECO:0000313" key="9">
    <source>
        <dbReference type="Proteomes" id="UP000774326"/>
    </source>
</evidence>
<evidence type="ECO:0000256" key="1">
    <source>
        <dbReference type="ARBA" id="ARBA00006702"/>
    </source>
</evidence>
<sequence>MDSQAQTLSSELAESSQRRLSNQQSKYKLTYSVGVSETMNNKYRPTMEDVHTYVENFVERLDWGYFAIFDGHAGKQAAKWCGQHLHSIVERRIIENESEDVRNILNESFIETDSEIVGEVKGSSGCTAAVAVIRWELPDQALNTTASQKNTPTNPGLEGHKRMLYTANVGDTRIILFRDGKAIRLTYDHKATDKNEVERIEQKGGLVMKSRVNGMLAVTRSLGDKFFKDLVIGNPYTTSIELDSTRDKFMIIACDGLWDVISDQKACELIQNITDANAAAQTLVKYALDHFTTDNVTVSKSLAVAAAAAAAAAAVAVVAAAAQPAAFSVFPVGCLLSFAPVAFHKHPSLSLSQKFSSYLVESSTGLMRHRIASLSH</sequence>
<dbReference type="InterPro" id="IPR000222">
    <property type="entry name" value="PP2C_BS"/>
</dbReference>
<feature type="region of interest" description="Disordered" evidence="6">
    <location>
        <begin position="1"/>
        <end position="23"/>
    </location>
</feature>
<evidence type="ECO:0000256" key="4">
    <source>
        <dbReference type="ARBA" id="ARBA00022912"/>
    </source>
</evidence>
<organism evidence="8 9">
    <name type="scientific">Wickerhamomyces pijperi</name>
    <name type="common">Yeast</name>
    <name type="synonym">Pichia pijperi</name>
    <dbReference type="NCBI Taxonomy" id="599730"/>
    <lineage>
        <taxon>Eukaryota</taxon>
        <taxon>Fungi</taxon>
        <taxon>Dikarya</taxon>
        <taxon>Ascomycota</taxon>
        <taxon>Saccharomycotina</taxon>
        <taxon>Saccharomycetes</taxon>
        <taxon>Phaffomycetales</taxon>
        <taxon>Wickerhamomycetaceae</taxon>
        <taxon>Wickerhamomyces</taxon>
    </lineage>
</organism>
<dbReference type="PROSITE" id="PS51746">
    <property type="entry name" value="PPM_2"/>
    <property type="match status" value="1"/>
</dbReference>
<reference evidence="8" key="2">
    <citation type="submission" date="2021-01" db="EMBL/GenBank/DDBJ databases">
        <authorList>
            <person name="Schikora-Tamarit M.A."/>
        </authorList>
    </citation>
    <scope>NUCLEOTIDE SEQUENCE</scope>
    <source>
        <strain evidence="8">CBS2887</strain>
    </source>
</reference>
<dbReference type="GO" id="GO:0046872">
    <property type="term" value="F:metal ion binding"/>
    <property type="evidence" value="ECO:0007669"/>
    <property type="project" value="UniProtKB-KW"/>
</dbReference>
<feature type="domain" description="PPM-type phosphatase" evidence="7">
    <location>
        <begin position="32"/>
        <end position="303"/>
    </location>
</feature>
<keyword evidence="2" id="KW-0479">Metal-binding</keyword>
<evidence type="ECO:0000256" key="3">
    <source>
        <dbReference type="ARBA" id="ARBA00022801"/>
    </source>
</evidence>
<evidence type="ECO:0000256" key="5">
    <source>
        <dbReference type="RuleBase" id="RU003465"/>
    </source>
</evidence>
<accession>A0A9P8PZ55</accession>
<keyword evidence="9" id="KW-1185">Reference proteome</keyword>
<evidence type="ECO:0000259" key="7">
    <source>
        <dbReference type="PROSITE" id="PS51746"/>
    </source>
</evidence>
<dbReference type="SMART" id="SM00332">
    <property type="entry name" value="PP2Cc"/>
    <property type="match status" value="1"/>
</dbReference>
<dbReference type="Gene3D" id="3.60.40.10">
    <property type="entry name" value="PPM-type phosphatase domain"/>
    <property type="match status" value="1"/>
</dbReference>